<keyword evidence="7" id="KW-0472">Membrane</keyword>
<comment type="function">
    <text evidence="5">Involved in formation and maintenance of cell shape.</text>
</comment>
<feature type="transmembrane region" description="Helical" evidence="7">
    <location>
        <begin position="12"/>
        <end position="35"/>
    </location>
</feature>
<name>A0A0N8GLY7_9CHLR</name>
<gene>
    <name evidence="9" type="ORF">AC812_13530</name>
</gene>
<evidence type="ECO:0000313" key="10">
    <source>
        <dbReference type="Proteomes" id="UP000050514"/>
    </source>
</evidence>
<dbReference type="InterPro" id="IPR055342">
    <property type="entry name" value="MreC_beta-barrel_core"/>
</dbReference>
<evidence type="ECO:0000256" key="2">
    <source>
        <dbReference type="ARBA" id="ARBA00013855"/>
    </source>
</evidence>
<dbReference type="EMBL" id="LGHJ01000019">
    <property type="protein sequence ID" value="KPL73810.1"/>
    <property type="molecule type" value="Genomic_DNA"/>
</dbReference>
<keyword evidence="7" id="KW-0812">Transmembrane</keyword>
<keyword evidence="10" id="KW-1185">Reference proteome</keyword>
<evidence type="ECO:0000256" key="6">
    <source>
        <dbReference type="SAM" id="Coils"/>
    </source>
</evidence>
<dbReference type="InterPro" id="IPR042177">
    <property type="entry name" value="Cell/Rod_1"/>
</dbReference>
<dbReference type="InterPro" id="IPR007221">
    <property type="entry name" value="MreC"/>
</dbReference>
<organism evidence="9 10">
    <name type="scientific">Bellilinea caldifistulae</name>
    <dbReference type="NCBI Taxonomy" id="360411"/>
    <lineage>
        <taxon>Bacteria</taxon>
        <taxon>Bacillati</taxon>
        <taxon>Chloroflexota</taxon>
        <taxon>Anaerolineae</taxon>
        <taxon>Anaerolineales</taxon>
        <taxon>Anaerolineaceae</taxon>
        <taxon>Bellilinea</taxon>
    </lineage>
</organism>
<keyword evidence="3 5" id="KW-0133">Cell shape</keyword>
<dbReference type="AlphaFoldDB" id="A0A0N8GLY7"/>
<dbReference type="InterPro" id="IPR042175">
    <property type="entry name" value="Cell/Rod_MreC_2"/>
</dbReference>
<keyword evidence="6" id="KW-0175">Coiled coil</keyword>
<evidence type="ECO:0000256" key="5">
    <source>
        <dbReference type="PIRNR" id="PIRNR038471"/>
    </source>
</evidence>
<dbReference type="NCBIfam" id="TIGR00219">
    <property type="entry name" value="mreC"/>
    <property type="match status" value="1"/>
</dbReference>
<evidence type="ECO:0000256" key="4">
    <source>
        <dbReference type="ARBA" id="ARBA00032089"/>
    </source>
</evidence>
<evidence type="ECO:0000256" key="7">
    <source>
        <dbReference type="SAM" id="Phobius"/>
    </source>
</evidence>
<dbReference type="Pfam" id="PF04085">
    <property type="entry name" value="MreC"/>
    <property type="match status" value="1"/>
</dbReference>
<dbReference type="GO" id="GO:0005886">
    <property type="term" value="C:plasma membrane"/>
    <property type="evidence" value="ECO:0007669"/>
    <property type="project" value="TreeGrafter"/>
</dbReference>
<dbReference type="PIRSF" id="PIRSF038471">
    <property type="entry name" value="MreC"/>
    <property type="match status" value="1"/>
</dbReference>
<keyword evidence="7" id="KW-1133">Transmembrane helix</keyword>
<proteinExistence type="inferred from homology"/>
<comment type="similarity">
    <text evidence="1 5">Belongs to the MreC family.</text>
</comment>
<comment type="caution">
    <text evidence="9">The sequence shown here is derived from an EMBL/GenBank/DDBJ whole genome shotgun (WGS) entry which is preliminary data.</text>
</comment>
<feature type="coiled-coil region" evidence="6">
    <location>
        <begin position="65"/>
        <end position="99"/>
    </location>
</feature>
<evidence type="ECO:0000259" key="8">
    <source>
        <dbReference type="Pfam" id="PF04085"/>
    </source>
</evidence>
<dbReference type="PANTHER" id="PTHR34138">
    <property type="entry name" value="CELL SHAPE-DETERMINING PROTEIN MREC"/>
    <property type="match status" value="1"/>
</dbReference>
<dbReference type="Gene3D" id="2.40.10.340">
    <property type="entry name" value="Rod shape-determining protein MreC, domain 1"/>
    <property type="match status" value="1"/>
</dbReference>
<dbReference type="RefSeq" id="WP_061917362.1">
    <property type="nucleotide sequence ID" value="NZ_DF967971.1"/>
</dbReference>
<dbReference type="OrthoDB" id="9792313at2"/>
<feature type="domain" description="Rod shape-determining protein MreC beta-barrel core" evidence="8">
    <location>
        <begin position="120"/>
        <end position="265"/>
    </location>
</feature>
<protein>
    <recommendedName>
        <fullName evidence="2 5">Cell shape-determining protein MreC</fullName>
    </recommendedName>
    <alternativeName>
        <fullName evidence="4 5">Cell shape protein MreC</fullName>
    </alternativeName>
</protein>
<accession>A0A0N8GLY7</accession>
<dbReference type="STRING" id="360411.AC812_13530"/>
<dbReference type="PANTHER" id="PTHR34138:SF1">
    <property type="entry name" value="CELL SHAPE-DETERMINING PROTEIN MREC"/>
    <property type="match status" value="1"/>
</dbReference>
<evidence type="ECO:0000313" key="9">
    <source>
        <dbReference type="EMBL" id="KPL73810.1"/>
    </source>
</evidence>
<reference evidence="9 10" key="1">
    <citation type="submission" date="2015-07" db="EMBL/GenBank/DDBJ databases">
        <title>Draft genome of Bellilinea caldifistulae DSM 17877.</title>
        <authorList>
            <person name="Hemp J."/>
            <person name="Ward L.M."/>
            <person name="Pace L.A."/>
            <person name="Fischer W.W."/>
        </authorList>
    </citation>
    <scope>NUCLEOTIDE SEQUENCE [LARGE SCALE GENOMIC DNA]</scope>
    <source>
        <strain evidence="9 10">GOMI-1</strain>
    </source>
</reference>
<dbReference type="Gene3D" id="2.40.10.350">
    <property type="entry name" value="Rod shape-determining protein MreC, domain 2"/>
    <property type="match status" value="1"/>
</dbReference>
<evidence type="ECO:0000256" key="3">
    <source>
        <dbReference type="ARBA" id="ARBA00022960"/>
    </source>
</evidence>
<evidence type="ECO:0000256" key="1">
    <source>
        <dbReference type="ARBA" id="ARBA00009369"/>
    </source>
</evidence>
<dbReference type="Proteomes" id="UP000050514">
    <property type="component" value="Unassembled WGS sequence"/>
</dbReference>
<sequence length="282" mass="30473">MKTTGSGFWQTATLLLVGVGIVLFALSGFLTPLLGTVLSPLVNVQEWLATRYMAVYEFVTVPRDVATLRARNQQLEQEVTSLQAQIIELQQQLREAQVLYALLDFARSNPQGGQYVAAAVIGKDPNPFLKYVFIDRGSDDGLRRGMPVITNQGLVGQIDAVTATAARVRLITDPSSIVNVRIEPHRSEAQLVGSVTGDLTVEMVSQDAPLQPGDLVLTSGLGGTYPADLLIGQVISVRKQSNELFQSASVQPVVDFSTLQAVLVITNFRPVDFSPLIPTSVP</sequence>
<dbReference type="GO" id="GO:0008360">
    <property type="term" value="P:regulation of cell shape"/>
    <property type="evidence" value="ECO:0007669"/>
    <property type="project" value="UniProtKB-KW"/>
</dbReference>